<proteinExistence type="predicted"/>
<dbReference type="RefSeq" id="WP_054467017.1">
    <property type="nucleotide sequence ID" value="NZ_CP159837.1"/>
</dbReference>
<dbReference type="PANTHER" id="PTHR37820">
    <property type="entry name" value="CELL DIVISION PROTEIN DIVIB"/>
    <property type="match status" value="1"/>
</dbReference>
<comment type="subcellular location">
    <subcellularLocation>
        <location evidence="1">Membrane</location>
    </subcellularLocation>
</comment>
<keyword evidence="5 8" id="KW-1133">Transmembrane helix</keyword>
<evidence type="ECO:0000259" key="9">
    <source>
        <dbReference type="PROSITE" id="PS51779"/>
    </source>
</evidence>
<dbReference type="Gene3D" id="3.10.20.310">
    <property type="entry name" value="membrane protein fhac"/>
    <property type="match status" value="1"/>
</dbReference>
<dbReference type="PROSITE" id="PS51779">
    <property type="entry name" value="POTRA"/>
    <property type="match status" value="1"/>
</dbReference>
<evidence type="ECO:0000256" key="4">
    <source>
        <dbReference type="ARBA" id="ARBA00022692"/>
    </source>
</evidence>
<evidence type="ECO:0000256" key="7">
    <source>
        <dbReference type="ARBA" id="ARBA00023306"/>
    </source>
</evidence>
<dbReference type="InterPro" id="IPR013685">
    <property type="entry name" value="POTRA_FtsQ_type"/>
</dbReference>
<sequence>MANISSVSPAQLARRRRLVRQQRRRKFFHTAWQVLIIGSLTGGLVWFTTRPDWFIYQANEVVISGNQFLSAQAVKSLLPITYPTSLLQLNPQEIAEKLESSGPIAQANVTRKLFPPKLIVEVQEKRPVAIAQVPSSTVQKPPSAQQKNHPIPPLSQNAQIGLLDENGVWISQGGDISPDQFLQLPTLTVIGDPKRYQPYWLQVYQAINRSPMKIYEIDWRDPSNLILKTELGIVHCGGQTSQLVEQLHILDKMRNLPAQVNPSQIDYIDLKNPQKPTIRKTP</sequence>
<keyword evidence="4 8" id="KW-0812">Transmembrane</keyword>
<dbReference type="Pfam" id="PF08478">
    <property type="entry name" value="POTRA_1"/>
    <property type="match status" value="1"/>
</dbReference>
<evidence type="ECO:0000256" key="2">
    <source>
        <dbReference type="ARBA" id="ARBA00022475"/>
    </source>
</evidence>
<gene>
    <name evidence="10" type="ORF">ABWT76_006071</name>
</gene>
<evidence type="ECO:0000256" key="5">
    <source>
        <dbReference type="ARBA" id="ARBA00022989"/>
    </source>
</evidence>
<keyword evidence="7" id="KW-0131">Cell cycle</keyword>
<dbReference type="InterPro" id="IPR034746">
    <property type="entry name" value="POTRA"/>
</dbReference>
<keyword evidence="2" id="KW-1003">Cell membrane</keyword>
<evidence type="ECO:0000256" key="3">
    <source>
        <dbReference type="ARBA" id="ARBA00022618"/>
    </source>
</evidence>
<dbReference type="AlphaFoldDB" id="A0AAU8JET4"/>
<dbReference type="GO" id="GO:0005886">
    <property type="term" value="C:plasma membrane"/>
    <property type="evidence" value="ECO:0007669"/>
    <property type="project" value="TreeGrafter"/>
</dbReference>
<name>A0AAU8JET4_9CYAN</name>
<evidence type="ECO:0000313" key="10">
    <source>
        <dbReference type="EMBL" id="XCM37248.1"/>
    </source>
</evidence>
<dbReference type="PANTHER" id="PTHR37820:SF1">
    <property type="entry name" value="CELL DIVISION PROTEIN FTSQ"/>
    <property type="match status" value="1"/>
</dbReference>
<accession>A0AAU8JET4</accession>
<keyword evidence="3" id="KW-0132">Cell division</keyword>
<keyword evidence="6 8" id="KW-0472">Membrane</keyword>
<evidence type="ECO:0000256" key="8">
    <source>
        <dbReference type="SAM" id="Phobius"/>
    </source>
</evidence>
<dbReference type="InterPro" id="IPR050487">
    <property type="entry name" value="FtsQ_DivIB"/>
</dbReference>
<protein>
    <submittedName>
        <fullName evidence="10">FtsQ-type POTRA domain-containing protein</fullName>
    </submittedName>
</protein>
<feature type="domain" description="POTRA" evidence="9">
    <location>
        <begin position="56"/>
        <end position="125"/>
    </location>
</feature>
<evidence type="ECO:0000256" key="1">
    <source>
        <dbReference type="ARBA" id="ARBA00004370"/>
    </source>
</evidence>
<dbReference type="EMBL" id="CP159837">
    <property type="protein sequence ID" value="XCM37248.1"/>
    <property type="molecule type" value="Genomic_DNA"/>
</dbReference>
<organism evidence="10">
    <name type="scientific">Planktothricoides raciborskii GIHE-MW2</name>
    <dbReference type="NCBI Taxonomy" id="2792601"/>
    <lineage>
        <taxon>Bacteria</taxon>
        <taxon>Bacillati</taxon>
        <taxon>Cyanobacteriota</taxon>
        <taxon>Cyanophyceae</taxon>
        <taxon>Oscillatoriophycideae</taxon>
        <taxon>Oscillatoriales</taxon>
        <taxon>Oscillatoriaceae</taxon>
        <taxon>Planktothricoides</taxon>
    </lineage>
</organism>
<feature type="transmembrane region" description="Helical" evidence="8">
    <location>
        <begin position="27"/>
        <end position="47"/>
    </location>
</feature>
<evidence type="ECO:0000256" key="6">
    <source>
        <dbReference type="ARBA" id="ARBA00023136"/>
    </source>
</evidence>
<dbReference type="GO" id="GO:0051301">
    <property type="term" value="P:cell division"/>
    <property type="evidence" value="ECO:0007669"/>
    <property type="project" value="UniProtKB-KW"/>
</dbReference>
<reference evidence="10" key="1">
    <citation type="submission" date="2024-07" db="EMBL/GenBank/DDBJ databases">
        <authorList>
            <person name="Kim Y.J."/>
            <person name="Jeong J.Y."/>
        </authorList>
    </citation>
    <scope>NUCLEOTIDE SEQUENCE</scope>
    <source>
        <strain evidence="10">GIHE-MW2</strain>
    </source>
</reference>